<feature type="domain" description="Response regulatory" evidence="15">
    <location>
        <begin position="918"/>
        <end position="1034"/>
    </location>
</feature>
<dbReference type="CDD" id="cd00082">
    <property type="entry name" value="HisKA"/>
    <property type="match status" value="1"/>
</dbReference>
<evidence type="ECO:0000256" key="10">
    <source>
        <dbReference type="ARBA" id="ARBA00023012"/>
    </source>
</evidence>
<feature type="domain" description="Histidine kinase" evidence="14">
    <location>
        <begin position="676"/>
        <end position="890"/>
    </location>
</feature>
<protein>
    <recommendedName>
        <fullName evidence="3">histidine kinase</fullName>
        <ecNumber evidence="3">2.7.13.3</ecNumber>
    </recommendedName>
</protein>
<dbReference type="Proteomes" id="UP000182932">
    <property type="component" value="Unassembled WGS sequence"/>
</dbReference>
<organism evidence="16 17">
    <name type="scientific">Marinovum algicola</name>
    <dbReference type="NCBI Taxonomy" id="42444"/>
    <lineage>
        <taxon>Bacteria</taxon>
        <taxon>Pseudomonadati</taxon>
        <taxon>Pseudomonadota</taxon>
        <taxon>Alphaproteobacteria</taxon>
        <taxon>Rhodobacterales</taxon>
        <taxon>Roseobacteraceae</taxon>
        <taxon>Marinovum</taxon>
    </lineage>
</organism>
<keyword evidence="10" id="KW-0902">Two-component regulatory system</keyword>
<evidence type="ECO:0000256" key="11">
    <source>
        <dbReference type="ARBA" id="ARBA00023136"/>
    </source>
</evidence>
<dbReference type="CDD" id="cd16922">
    <property type="entry name" value="HATPase_EvgS-ArcB-TorS-like"/>
    <property type="match status" value="1"/>
</dbReference>
<dbReference type="InterPro" id="IPR036097">
    <property type="entry name" value="HisK_dim/P_sf"/>
</dbReference>
<dbReference type="Pfam" id="PF00512">
    <property type="entry name" value="HisKA"/>
    <property type="match status" value="1"/>
</dbReference>
<feature type="transmembrane region" description="Helical" evidence="13">
    <location>
        <begin position="565"/>
        <end position="590"/>
    </location>
</feature>
<dbReference type="SUPFAM" id="SSF55874">
    <property type="entry name" value="ATPase domain of HSP90 chaperone/DNA topoisomerase II/histidine kinase"/>
    <property type="match status" value="1"/>
</dbReference>
<feature type="transmembrane region" description="Helical" evidence="13">
    <location>
        <begin position="386"/>
        <end position="404"/>
    </location>
</feature>
<dbReference type="Pfam" id="PF00072">
    <property type="entry name" value="Response_reg"/>
    <property type="match status" value="1"/>
</dbReference>
<dbReference type="InterPro" id="IPR005467">
    <property type="entry name" value="His_kinase_dom"/>
</dbReference>
<evidence type="ECO:0000256" key="8">
    <source>
        <dbReference type="ARBA" id="ARBA00022777"/>
    </source>
</evidence>
<keyword evidence="5 12" id="KW-0597">Phosphoprotein</keyword>
<name>A0A975WD93_9RHOB</name>
<keyword evidence="4" id="KW-1003">Cell membrane</keyword>
<keyword evidence="13" id="KW-0812">Transmembrane</keyword>
<dbReference type="GO" id="GO:0005524">
    <property type="term" value="F:ATP binding"/>
    <property type="evidence" value="ECO:0007669"/>
    <property type="project" value="UniProtKB-KW"/>
</dbReference>
<dbReference type="GO" id="GO:0000155">
    <property type="term" value="F:phosphorelay sensor kinase activity"/>
    <property type="evidence" value="ECO:0007669"/>
    <property type="project" value="InterPro"/>
</dbReference>
<sequence>MVVAFRATGGRRSYNRWVANETMEDFALRFTARRARRWSFGRVANTALGSISFLALEAIGGAITLTYGFDAAILAIMLAGLILFLTGLPISYYAARYGVDIDLLTRGAGFGYIGSTITSLIYASFTFIFFALEAAILAFALEFCFGVPVALGYLLSGLVVIPLVVNGFSKISAFQAWTQPLWIVLHILPFALLALSGAELTSWTSYTGARGAEGPTMMMVGAAMGVVLSLIAQIGEQVDILRFLPEPRSPRERRRWWAAMLAAGPGWTVLGVAKMLAGSFLVTLAVSAAVPLRQATDPTRMYYAAYDAVMPSALLALVLTGAFVILSQLKINVTNAYAGSIAWSNFFSRLTHSHPGRVVWLVFNVAIALMLMELGVFHAIESILGLYSHVALAWIGALTADLVINKPLGLSPRGIEFRRAHLFDINPVGTGAMGAAVALSLMAYAGLFGALAESFSALVALSVAMVMAPLIAWKTGGRYYIARPGPKPAPRPELHAGQTTECCVCEFRFDAEDMTDCPFYSGPICSLCCTLDASCRDACKPQARFGHVFTASMKRRLPERLYQALATRVALFAVATFVPAAVFAALLLVIRASADGGTLDAVLAIIFCSVLVAIGVIVWTFILTAESHHKARDEADIQTQRLLREVRAHERTDAALQAAKEKAEAANLAKTRYMAGISHELRTPLNAIYGYAQVLERDASLPRNHRTAVQAIRRGSEHLAGLIENLLDISKIEAGRLEIHRDRINLPALLGQISAIFERQAREKGLDFGITTEGKLPDWVDFDEKRLRQILINLLSNAISYTPQGSVSLSLSYRNEIARFEIADTGIGIEPAQVDRIWKPFERLAQKSAGGSGLGLTITRLLVEVLGGEITVDSEPGKGTTFTVRLMLPSVQGAAAQGPGWGRSEGLAAIGYNGARKTIMAVDDDADHLRLLETVLRPMGFLLQPFSDAETALSFVDELTPDLFLLDIDMPEMTGWELAEALRARPKYRATPIVMVTGHALEARQPVDRDGLYDAFVVKPYSLNDLVSRLARLLKVDLTFDTPQAAAPAAGALPLEAVRRLIDLADIGHAAGVVRELDALDRGGALDGALRRRLDGHLADFDLSAVARVLKDMQG</sequence>
<dbReference type="EC" id="2.7.13.3" evidence="3"/>
<dbReference type="SMART" id="SM00448">
    <property type="entry name" value="REC"/>
    <property type="match status" value="1"/>
</dbReference>
<dbReference type="SMART" id="SM00387">
    <property type="entry name" value="HATPase_c"/>
    <property type="match status" value="1"/>
</dbReference>
<dbReference type="Gene3D" id="3.40.50.2300">
    <property type="match status" value="1"/>
</dbReference>
<dbReference type="GeneID" id="80820033"/>
<dbReference type="SMART" id="SM00388">
    <property type="entry name" value="HisKA"/>
    <property type="match status" value="1"/>
</dbReference>
<evidence type="ECO:0000256" key="9">
    <source>
        <dbReference type="ARBA" id="ARBA00022840"/>
    </source>
</evidence>
<dbReference type="PRINTS" id="PR00344">
    <property type="entry name" value="BCTRLSENSOR"/>
</dbReference>
<feature type="transmembrane region" description="Helical" evidence="13">
    <location>
        <begin position="301"/>
        <end position="326"/>
    </location>
</feature>
<dbReference type="RefSeq" id="WP_074838080.1">
    <property type="nucleotide sequence ID" value="NZ_FNYY01000017.1"/>
</dbReference>
<keyword evidence="17" id="KW-1185">Reference proteome</keyword>
<evidence type="ECO:0000256" key="3">
    <source>
        <dbReference type="ARBA" id="ARBA00012438"/>
    </source>
</evidence>
<dbReference type="PROSITE" id="PS50110">
    <property type="entry name" value="RESPONSE_REGULATORY"/>
    <property type="match status" value="1"/>
</dbReference>
<evidence type="ECO:0000313" key="17">
    <source>
        <dbReference type="Proteomes" id="UP000182932"/>
    </source>
</evidence>
<feature type="modified residue" description="4-aspartylphosphate" evidence="12">
    <location>
        <position position="967"/>
    </location>
</feature>
<keyword evidence="6" id="KW-0808">Transferase</keyword>
<dbReference type="EMBL" id="FNYY01000017">
    <property type="protein sequence ID" value="SEJ99397.1"/>
    <property type="molecule type" value="Genomic_DNA"/>
</dbReference>
<dbReference type="InterPro" id="IPR004358">
    <property type="entry name" value="Sig_transdc_His_kin-like_C"/>
</dbReference>
<proteinExistence type="predicted"/>
<feature type="transmembrane region" description="Helical" evidence="13">
    <location>
        <begin position="358"/>
        <end position="380"/>
    </location>
</feature>
<evidence type="ECO:0000256" key="1">
    <source>
        <dbReference type="ARBA" id="ARBA00000085"/>
    </source>
</evidence>
<dbReference type="GO" id="GO:0005886">
    <property type="term" value="C:plasma membrane"/>
    <property type="evidence" value="ECO:0007669"/>
    <property type="project" value="UniProtKB-SubCell"/>
</dbReference>
<feature type="transmembrane region" description="Helical" evidence="13">
    <location>
        <begin position="136"/>
        <end position="165"/>
    </location>
</feature>
<evidence type="ECO:0000256" key="4">
    <source>
        <dbReference type="ARBA" id="ARBA00022475"/>
    </source>
</evidence>
<feature type="transmembrane region" description="Helical" evidence="13">
    <location>
        <begin position="71"/>
        <end position="95"/>
    </location>
</feature>
<feature type="transmembrane region" description="Helical" evidence="13">
    <location>
        <begin position="107"/>
        <end position="130"/>
    </location>
</feature>
<feature type="transmembrane region" description="Helical" evidence="13">
    <location>
        <begin position="43"/>
        <end position="65"/>
    </location>
</feature>
<dbReference type="InterPro" id="IPR001789">
    <property type="entry name" value="Sig_transdc_resp-reg_receiver"/>
</dbReference>
<dbReference type="InterPro" id="IPR003661">
    <property type="entry name" value="HisK_dim/P_dom"/>
</dbReference>
<dbReference type="PANTHER" id="PTHR43047">
    <property type="entry name" value="TWO-COMPONENT HISTIDINE PROTEIN KINASE"/>
    <property type="match status" value="1"/>
</dbReference>
<evidence type="ECO:0000256" key="7">
    <source>
        <dbReference type="ARBA" id="ARBA00022741"/>
    </source>
</evidence>
<dbReference type="InterPro" id="IPR036890">
    <property type="entry name" value="HATPase_C_sf"/>
</dbReference>
<dbReference type="Gene3D" id="3.30.565.10">
    <property type="entry name" value="Histidine kinase-like ATPase, C-terminal domain"/>
    <property type="match status" value="1"/>
</dbReference>
<feature type="transmembrane region" description="Helical" evidence="13">
    <location>
        <begin position="216"/>
        <end position="235"/>
    </location>
</feature>
<keyword evidence="11 13" id="KW-0472">Membrane</keyword>
<evidence type="ECO:0000256" key="12">
    <source>
        <dbReference type="PROSITE-ProRule" id="PRU00169"/>
    </source>
</evidence>
<evidence type="ECO:0000256" key="5">
    <source>
        <dbReference type="ARBA" id="ARBA00022553"/>
    </source>
</evidence>
<feature type="transmembrane region" description="Helical" evidence="13">
    <location>
        <begin position="425"/>
        <end position="448"/>
    </location>
</feature>
<evidence type="ECO:0000256" key="6">
    <source>
        <dbReference type="ARBA" id="ARBA00022679"/>
    </source>
</evidence>
<comment type="subcellular location">
    <subcellularLocation>
        <location evidence="2">Cell membrane</location>
    </subcellularLocation>
</comment>
<dbReference type="SUPFAM" id="SSF47384">
    <property type="entry name" value="Homodimeric domain of signal transducing histidine kinase"/>
    <property type="match status" value="1"/>
</dbReference>
<dbReference type="AlphaFoldDB" id="A0A975WD93"/>
<keyword evidence="7" id="KW-0547">Nucleotide-binding</keyword>
<feature type="transmembrane region" description="Helical" evidence="13">
    <location>
        <begin position="454"/>
        <end position="473"/>
    </location>
</feature>
<keyword evidence="9" id="KW-0067">ATP-binding</keyword>
<dbReference type="Gene3D" id="1.10.287.130">
    <property type="match status" value="1"/>
</dbReference>
<evidence type="ECO:0000259" key="14">
    <source>
        <dbReference type="PROSITE" id="PS50109"/>
    </source>
</evidence>
<dbReference type="PROSITE" id="PS50109">
    <property type="entry name" value="HIS_KIN"/>
    <property type="match status" value="1"/>
</dbReference>
<feature type="transmembrane region" description="Helical" evidence="13">
    <location>
        <begin position="602"/>
        <end position="622"/>
    </location>
</feature>
<evidence type="ECO:0000256" key="2">
    <source>
        <dbReference type="ARBA" id="ARBA00004236"/>
    </source>
</evidence>
<feature type="transmembrane region" description="Helical" evidence="13">
    <location>
        <begin position="177"/>
        <end position="196"/>
    </location>
</feature>
<reference evidence="16 17" key="1">
    <citation type="submission" date="2016-10" db="EMBL/GenBank/DDBJ databases">
        <authorList>
            <person name="Varghese N."/>
            <person name="Submissions S."/>
        </authorList>
    </citation>
    <scope>NUCLEOTIDE SEQUENCE [LARGE SCALE GENOMIC DNA]</scope>
    <source>
        <strain evidence="16 17">FF3</strain>
    </source>
</reference>
<dbReference type="InterPro" id="IPR003594">
    <property type="entry name" value="HATPase_dom"/>
</dbReference>
<evidence type="ECO:0000259" key="15">
    <source>
        <dbReference type="PROSITE" id="PS50110"/>
    </source>
</evidence>
<accession>A0A975WD93</accession>
<dbReference type="Pfam" id="PF02518">
    <property type="entry name" value="HATPase_c"/>
    <property type="match status" value="1"/>
</dbReference>
<keyword evidence="8 16" id="KW-0418">Kinase</keyword>
<dbReference type="FunFam" id="3.30.565.10:FF:000023">
    <property type="entry name" value="PAS domain-containing sensor histidine kinase"/>
    <property type="match status" value="1"/>
</dbReference>
<comment type="catalytic activity">
    <reaction evidence="1">
        <text>ATP + protein L-histidine = ADP + protein N-phospho-L-histidine.</text>
        <dbReference type="EC" id="2.7.13.3"/>
    </reaction>
</comment>
<dbReference type="Gene3D" id="1.10.4160.10">
    <property type="entry name" value="Hydantoin permease"/>
    <property type="match status" value="1"/>
</dbReference>
<keyword evidence="13" id="KW-1133">Transmembrane helix</keyword>
<gene>
    <name evidence="16" type="ORF">SAMN04487940_1173</name>
</gene>
<dbReference type="InterPro" id="IPR011006">
    <property type="entry name" value="CheY-like_superfamily"/>
</dbReference>
<comment type="caution">
    <text evidence="16">The sequence shown here is derived from an EMBL/GenBank/DDBJ whole genome shotgun (WGS) entry which is preliminary data.</text>
</comment>
<evidence type="ECO:0000313" key="16">
    <source>
        <dbReference type="EMBL" id="SEJ99397.1"/>
    </source>
</evidence>
<feature type="transmembrane region" description="Helical" evidence="13">
    <location>
        <begin position="256"/>
        <end position="289"/>
    </location>
</feature>
<evidence type="ECO:0000256" key="13">
    <source>
        <dbReference type="SAM" id="Phobius"/>
    </source>
</evidence>
<dbReference type="SUPFAM" id="SSF52172">
    <property type="entry name" value="CheY-like"/>
    <property type="match status" value="1"/>
</dbReference>